<evidence type="ECO:0000313" key="4">
    <source>
        <dbReference type="Proteomes" id="UP001138672"/>
    </source>
</evidence>
<name>A0A9X0YHV6_9FLAO</name>
<reference evidence="2" key="1">
    <citation type="submission" date="2021-03" db="EMBL/GenBank/DDBJ databases">
        <title>Genomic Encyclopedia of Type Strains, Phase IV (KMG-IV): sequencing the most valuable type-strain genomes for metagenomic binning, comparative biology and taxonomic classification.</title>
        <authorList>
            <person name="Goeker M."/>
        </authorList>
    </citation>
    <scope>NUCLEOTIDE SEQUENCE</scope>
    <source>
        <strain evidence="2">DSM 15523</strain>
        <strain evidence="3 5">DSM 16476</strain>
    </source>
</reference>
<dbReference type="RefSeq" id="WP_057782557.1">
    <property type="nucleotide sequence ID" value="NZ_JAGGJQ010000001.1"/>
</dbReference>
<gene>
    <name evidence="2" type="ORF">J2Z56_000451</name>
    <name evidence="3" type="ORF">J2Z57_001501</name>
</gene>
<evidence type="ECO:0000313" key="2">
    <source>
        <dbReference type="EMBL" id="MBP1838555.1"/>
    </source>
</evidence>
<dbReference type="Proteomes" id="UP001138672">
    <property type="component" value="Unassembled WGS sequence"/>
</dbReference>
<dbReference type="OrthoDB" id="1652165at2"/>
<feature type="signal peptide" evidence="1">
    <location>
        <begin position="1"/>
        <end position="27"/>
    </location>
</feature>
<accession>A0A9X0YHV6</accession>
<evidence type="ECO:0000313" key="3">
    <source>
        <dbReference type="EMBL" id="MDQ0335055.1"/>
    </source>
</evidence>
<feature type="chain" id="PRO_5040901302" description="Ig-like domain-containing protein" evidence="1">
    <location>
        <begin position="28"/>
        <end position="1051"/>
    </location>
</feature>
<dbReference type="InterPro" id="IPR013783">
    <property type="entry name" value="Ig-like_fold"/>
</dbReference>
<dbReference type="Gene3D" id="2.60.40.10">
    <property type="entry name" value="Immunoglobulins"/>
    <property type="match status" value="1"/>
</dbReference>
<organism evidence="2 4">
    <name type="scientific">Formosa algae</name>
    <dbReference type="NCBI Taxonomy" id="225843"/>
    <lineage>
        <taxon>Bacteria</taxon>
        <taxon>Pseudomonadati</taxon>
        <taxon>Bacteroidota</taxon>
        <taxon>Flavobacteriia</taxon>
        <taxon>Flavobacteriales</taxon>
        <taxon>Flavobacteriaceae</taxon>
        <taxon>Formosa</taxon>
    </lineage>
</organism>
<keyword evidence="5" id="KW-1185">Reference proteome</keyword>
<dbReference type="EMBL" id="JAUSUU010000004">
    <property type="protein sequence ID" value="MDQ0335055.1"/>
    <property type="molecule type" value="Genomic_DNA"/>
</dbReference>
<evidence type="ECO:0000313" key="5">
    <source>
        <dbReference type="Proteomes" id="UP001231587"/>
    </source>
</evidence>
<dbReference type="AlphaFoldDB" id="A0A9X0YHV6"/>
<proteinExistence type="predicted"/>
<keyword evidence="1" id="KW-0732">Signal</keyword>
<protein>
    <recommendedName>
        <fullName evidence="6">Ig-like domain-containing protein</fullName>
    </recommendedName>
</protein>
<dbReference type="Proteomes" id="UP001231587">
    <property type="component" value="Unassembled WGS sequence"/>
</dbReference>
<evidence type="ECO:0008006" key="6">
    <source>
        <dbReference type="Google" id="ProtNLM"/>
    </source>
</evidence>
<sequence length="1051" mass="113741">MSRKITQTRMINPLKYLLLAFVFTAFANRIQAQTVTEVYPSRVTTKSQVTLVGSGFTSATTISVSGVSISDKTLVSETEMTFEISYTGTSDKSAELNVGGTATGFSLDYVAPTSKTLKNGTSSNVTKITEIFTTYNGFWRSSDWKADPTNQDLKPNSSHDLLAFTYDGVTYSTGVDDDLLTANRVTFDSQLFYAYSTNGVDGITHDGNYLAMGDLVDGEVGEGTSITSPEILSASIYEVLIDGTNGLDIGTGVTNFNQLSDVEFYSSGGQLGAINDAAPDFLISQIAQAGSTDIYYYADNSGNVVGRPIKLTIVQEEDTDGDALLANWRLDLYSFASGINYGLAEPKVRAFSSNEERPLRMAAFRFEDFGITADNIADINNINMVAGGTADLAFLAYNRGSFDIKTPVFDQYPVSSYVCDIPSTKNITFAATAEVSGTATGAAEETLTYQWYKYNTAIPGATSNTYTITDDIELDDIGTYKLLVSNSFGSVIVPVSLIQGGTPVFWDGSNWQLPPSYIEAGISVDPLDRRFVFSDDYSEATDLEGCDCIVPSGSNATIPSGSVLKLRNNVTVESGASLTIEDSASLIQVNEATDDNMNSGDIILKREAAATDDFIVWSTPVESFNIEDISTPYTTTSYSWDVNNEWAAFSGIMADATGYAVQVPAENEAGFTANFIGTPRNGTTTTDVVKSSDASIGAELKHWNLIGNPYPSALSADEFLATNNLLIGSIRLWANNLDISNVSSPLVSTQYESLSYNYNEEYISYNATGANPPQTTEGYISSGQGFFVQVDDAASAGEVVFTNNMRYDDSGLAYDNSHFFKTNVPTPNTDGKQLVWLSLIDASNASASALVGYVNGATLGKDKLYDAYSDVNTFDIYTMVEDSKMVIQGRPLPFDDTEDISVGVSLPSAGSYKIAIGDLSGSAFIDDAQDIYLEDTVLGMEHDLRSSPYEFTGEQGEFNDRFVIHFEKTLSVSDNATSQTFVYINNNVLNIKSFKNIKAVNVYDLTGKQVVSFKTNNQGSEFSESFKFSRGVYLTSVVLEGDIVVTKKVIN</sequence>
<dbReference type="EMBL" id="JAGGJQ010000001">
    <property type="protein sequence ID" value="MBP1838555.1"/>
    <property type="molecule type" value="Genomic_DNA"/>
</dbReference>
<comment type="caution">
    <text evidence="2">The sequence shown here is derived from an EMBL/GenBank/DDBJ whole genome shotgun (WGS) entry which is preliminary data.</text>
</comment>
<evidence type="ECO:0000256" key="1">
    <source>
        <dbReference type="SAM" id="SignalP"/>
    </source>
</evidence>